<feature type="domain" description="Histidine kinase/HSP90-like ATPase" evidence="7">
    <location>
        <begin position="355"/>
        <end position="446"/>
    </location>
</feature>
<comment type="caution">
    <text evidence="8">The sequence shown here is derived from an EMBL/GenBank/DDBJ whole genome shotgun (WGS) entry which is preliminary data.</text>
</comment>
<evidence type="ECO:0000256" key="3">
    <source>
        <dbReference type="ARBA" id="ARBA00023012"/>
    </source>
</evidence>
<keyword evidence="3" id="KW-0902">Two-component regulatory system</keyword>
<feature type="transmembrane region" description="Helical" evidence="6">
    <location>
        <begin position="185"/>
        <end position="204"/>
    </location>
</feature>
<protein>
    <submittedName>
        <fullName evidence="8">Histidine kinase</fullName>
    </submittedName>
</protein>
<feature type="transmembrane region" description="Helical" evidence="6">
    <location>
        <begin position="94"/>
        <end position="113"/>
    </location>
</feature>
<feature type="coiled-coil region" evidence="4">
    <location>
        <begin position="290"/>
        <end position="321"/>
    </location>
</feature>
<feature type="transmembrane region" description="Helical" evidence="6">
    <location>
        <begin position="134"/>
        <end position="154"/>
    </location>
</feature>
<gene>
    <name evidence="8" type="ORF">M3A82_010190</name>
</gene>
<sequence>MRIEGNHDDGRPAPPAVAPGRRPTGSLPTANPAGMGSAGPTGPGPYSGDLTGAWWYTWTGLLLCVLVIAGFSAFGPLSHLREHLEAGRTEQVVALALLLLLHVLGVVGQLHVARHFQAPPPEETEGPVFGRHDLAWLFGPTVPLALAGAVFPALGLTETGTWWALPLWLSSLVLALLMHPCRRRPVLWGGLAASLVLGAAAVLQDPAGPADTAVGFLVWSVITACMIVPTVWFWRLMQRLDNARRQAADLAVTRERLRFAADLHDVQGHHLQVIALKAELAERLLAKGRTEDAEASLHEVREQAREALAETRALVRDLREVSAERELVNAKEVLTAAGTATEVGADPHLGPLGTAAGRLVGLAVREATTNILRHASAGHARIELTAAGPDAVRLVIVNDGAPTADAGTGGTGLAALAERAEAAGGSLTAAQAGGEFTLTLTVPRTEKETA</sequence>
<dbReference type="InterPro" id="IPR011712">
    <property type="entry name" value="Sig_transdc_His_kin_sub3_dim/P"/>
</dbReference>
<dbReference type="InterPro" id="IPR050482">
    <property type="entry name" value="Sensor_HK_TwoCompSys"/>
</dbReference>
<name>A0AAP3AI93_MICLU</name>
<evidence type="ECO:0000313" key="8">
    <source>
        <dbReference type="EMBL" id="MCV7629700.1"/>
    </source>
</evidence>
<feature type="transmembrane region" description="Helical" evidence="6">
    <location>
        <begin position="160"/>
        <end position="178"/>
    </location>
</feature>
<proteinExistence type="predicted"/>
<dbReference type="GO" id="GO:0016020">
    <property type="term" value="C:membrane"/>
    <property type="evidence" value="ECO:0007669"/>
    <property type="project" value="InterPro"/>
</dbReference>
<reference evidence="8" key="1">
    <citation type="submission" date="2023-06" db="EMBL/GenBank/DDBJ databases">
        <title>lsaBGC provides a comprehensive framework for evolutionary analysis of biosynthetic gene clusters within focal taxa.</title>
        <authorList>
            <person name="Salamzade R."/>
            <person name="Sandstrom S."/>
            <person name="Kalan L.R."/>
        </authorList>
    </citation>
    <scope>NUCLEOTIDE SEQUENCE</scope>
    <source>
        <strain evidence="8">P3-SID899</strain>
    </source>
</reference>
<organism evidence="8 9">
    <name type="scientific">Micrococcus luteus</name>
    <name type="common">Micrococcus lysodeikticus</name>
    <dbReference type="NCBI Taxonomy" id="1270"/>
    <lineage>
        <taxon>Bacteria</taxon>
        <taxon>Bacillati</taxon>
        <taxon>Actinomycetota</taxon>
        <taxon>Actinomycetes</taxon>
        <taxon>Micrococcales</taxon>
        <taxon>Micrococcaceae</taxon>
        <taxon>Micrococcus</taxon>
    </lineage>
</organism>
<evidence type="ECO:0000313" key="9">
    <source>
        <dbReference type="Proteomes" id="UP001205867"/>
    </source>
</evidence>
<dbReference type="GO" id="GO:0046983">
    <property type="term" value="F:protein dimerization activity"/>
    <property type="evidence" value="ECO:0007669"/>
    <property type="project" value="InterPro"/>
</dbReference>
<dbReference type="Proteomes" id="UP001205867">
    <property type="component" value="Unassembled WGS sequence"/>
</dbReference>
<evidence type="ECO:0000256" key="5">
    <source>
        <dbReference type="SAM" id="MobiDB-lite"/>
    </source>
</evidence>
<keyword evidence="4" id="KW-0175">Coiled coil</keyword>
<dbReference type="EMBL" id="JALXKZ020000032">
    <property type="protein sequence ID" value="MCV7629700.1"/>
    <property type="molecule type" value="Genomic_DNA"/>
</dbReference>
<keyword evidence="1" id="KW-0808">Transferase</keyword>
<feature type="transmembrane region" description="Helical" evidence="6">
    <location>
        <begin position="216"/>
        <end position="236"/>
    </location>
</feature>
<dbReference type="RefSeq" id="WP_216879493.1">
    <property type="nucleotide sequence ID" value="NZ_JAHHXH010000002.1"/>
</dbReference>
<evidence type="ECO:0000259" key="7">
    <source>
        <dbReference type="SMART" id="SM00387"/>
    </source>
</evidence>
<dbReference type="GO" id="GO:0000155">
    <property type="term" value="F:phosphorelay sensor kinase activity"/>
    <property type="evidence" value="ECO:0007669"/>
    <property type="project" value="InterPro"/>
</dbReference>
<feature type="transmembrane region" description="Helical" evidence="6">
    <location>
        <begin position="53"/>
        <end position="74"/>
    </location>
</feature>
<dbReference type="AlphaFoldDB" id="A0AAP3AI93"/>
<dbReference type="SMART" id="SM00387">
    <property type="entry name" value="HATPase_c"/>
    <property type="match status" value="1"/>
</dbReference>
<evidence type="ECO:0000256" key="6">
    <source>
        <dbReference type="SAM" id="Phobius"/>
    </source>
</evidence>
<feature type="compositionally biased region" description="Basic and acidic residues" evidence="5">
    <location>
        <begin position="1"/>
        <end position="11"/>
    </location>
</feature>
<keyword evidence="2 8" id="KW-0418">Kinase</keyword>
<evidence type="ECO:0000256" key="2">
    <source>
        <dbReference type="ARBA" id="ARBA00022777"/>
    </source>
</evidence>
<feature type="region of interest" description="Disordered" evidence="5">
    <location>
        <begin position="1"/>
        <end position="42"/>
    </location>
</feature>
<keyword evidence="6" id="KW-0812">Transmembrane</keyword>
<evidence type="ECO:0000256" key="4">
    <source>
        <dbReference type="SAM" id="Coils"/>
    </source>
</evidence>
<accession>A0AAP3AI93</accession>
<dbReference type="PANTHER" id="PTHR24421">
    <property type="entry name" value="NITRATE/NITRITE SENSOR PROTEIN NARX-RELATED"/>
    <property type="match status" value="1"/>
</dbReference>
<keyword evidence="6" id="KW-1133">Transmembrane helix</keyword>
<keyword evidence="6" id="KW-0472">Membrane</keyword>
<evidence type="ECO:0000256" key="1">
    <source>
        <dbReference type="ARBA" id="ARBA00022679"/>
    </source>
</evidence>
<dbReference type="Pfam" id="PF07730">
    <property type="entry name" value="HisKA_3"/>
    <property type="match status" value="1"/>
</dbReference>
<dbReference type="InterPro" id="IPR003594">
    <property type="entry name" value="HATPase_dom"/>
</dbReference>
<dbReference type="PANTHER" id="PTHR24421:SF63">
    <property type="entry name" value="SENSOR HISTIDINE KINASE DESK"/>
    <property type="match status" value="1"/>
</dbReference>